<dbReference type="GeneID" id="64346522"/>
<feature type="domain" description="N-acetyltransferase" evidence="1">
    <location>
        <begin position="19"/>
        <end position="106"/>
    </location>
</feature>
<dbReference type="PANTHER" id="PTHR31435:SF10">
    <property type="entry name" value="BSR4717 PROTEIN"/>
    <property type="match status" value="1"/>
</dbReference>
<dbReference type="Gene3D" id="3.40.630.30">
    <property type="match status" value="1"/>
</dbReference>
<dbReference type="PROSITE" id="PS51729">
    <property type="entry name" value="GNAT_YJDJ"/>
    <property type="match status" value="1"/>
</dbReference>
<dbReference type="InterPro" id="IPR045057">
    <property type="entry name" value="Gcn5-rel_NAT"/>
</dbReference>
<dbReference type="InterPro" id="IPR031165">
    <property type="entry name" value="GNAT_YJDJ"/>
</dbReference>
<dbReference type="Pfam" id="PF14542">
    <property type="entry name" value="Acetyltransf_CG"/>
    <property type="match status" value="1"/>
</dbReference>
<dbReference type="PANTHER" id="PTHR31435">
    <property type="entry name" value="PROTEIN NATD1"/>
    <property type="match status" value="1"/>
</dbReference>
<evidence type="ECO:0000313" key="3">
    <source>
        <dbReference type="Proteomes" id="UP000030466"/>
    </source>
</evidence>
<dbReference type="RefSeq" id="WP_017834244.1">
    <property type="nucleotide sequence ID" value="NZ_JSUH01000004.1"/>
</dbReference>
<keyword evidence="3" id="KW-1185">Reference proteome</keyword>
<protein>
    <submittedName>
        <fullName evidence="2">Acetyltransferase</fullName>
    </submittedName>
</protein>
<organism evidence="2 3">
    <name type="scientific">Kocuria rosea subsp. polaris</name>
    <dbReference type="NCBI Taxonomy" id="136273"/>
    <lineage>
        <taxon>Bacteria</taxon>
        <taxon>Bacillati</taxon>
        <taxon>Actinomycetota</taxon>
        <taxon>Actinomycetes</taxon>
        <taxon>Micrococcales</taxon>
        <taxon>Micrococcaceae</taxon>
        <taxon>Kocuria</taxon>
    </lineage>
</organism>
<keyword evidence="2" id="KW-0808">Transferase</keyword>
<dbReference type="OrthoDB" id="5405911at2"/>
<evidence type="ECO:0000259" key="1">
    <source>
        <dbReference type="PROSITE" id="PS51729"/>
    </source>
</evidence>
<sequence length="130" mass="15256">MTDRHPDPAIRDDEQLRVVKNTDLDRYELWRGEQFIGFEGFQDHEDGTVELQHTIIGEQFGRQGYARTLVTLLLDGFREQGVAVRPTCTYVQDYLHRFPQYGDLVVPGLELPPAQKVKEKRRRWALHRAH</sequence>
<proteinExistence type="predicted"/>
<dbReference type="EMBL" id="JSUH01000004">
    <property type="protein sequence ID" value="KHD98099.1"/>
    <property type="molecule type" value="Genomic_DNA"/>
</dbReference>
<evidence type="ECO:0000313" key="2">
    <source>
        <dbReference type="EMBL" id="KHD98099.1"/>
    </source>
</evidence>
<name>A0A0A6VW55_KOCRO</name>
<gene>
    <name evidence="2" type="ORF">GY22_05980</name>
</gene>
<comment type="caution">
    <text evidence="2">The sequence shown here is derived from an EMBL/GenBank/DDBJ whole genome shotgun (WGS) entry which is preliminary data.</text>
</comment>
<reference evidence="2 3" key="1">
    <citation type="journal article" date="2003" name="Int. J. Syst. Evol. Microbiol.">
        <title>Kocuria polaris sp. nov., an orange-pigmented psychrophilic bacterium isolated from an Antarctic cyanobacterial mat sample.</title>
        <authorList>
            <person name="Reddy G.S."/>
            <person name="Prakash J.S."/>
            <person name="Prabahar V."/>
            <person name="Matsumoto G.I."/>
            <person name="Stackebrandt E."/>
            <person name="Shivaji S."/>
        </authorList>
    </citation>
    <scope>NUCLEOTIDE SEQUENCE [LARGE SCALE GENOMIC DNA]</scope>
    <source>
        <strain evidence="2 3">CMS 76or</strain>
    </source>
</reference>
<accession>A0A0A6VW55</accession>
<dbReference type="AlphaFoldDB" id="A0A0A6VW55"/>
<dbReference type="InterPro" id="IPR016181">
    <property type="entry name" value="Acyl_CoA_acyltransferase"/>
</dbReference>
<dbReference type="GO" id="GO:0016740">
    <property type="term" value="F:transferase activity"/>
    <property type="evidence" value="ECO:0007669"/>
    <property type="project" value="UniProtKB-KW"/>
</dbReference>
<dbReference type="Proteomes" id="UP000030466">
    <property type="component" value="Unassembled WGS sequence"/>
</dbReference>
<dbReference type="SUPFAM" id="SSF55729">
    <property type="entry name" value="Acyl-CoA N-acyltransferases (Nat)"/>
    <property type="match status" value="1"/>
</dbReference>